<accession>A0A5C1NB26</accession>
<keyword evidence="2" id="KW-1185">Reference proteome</keyword>
<name>A0A5C1NB26_9GAMM</name>
<dbReference type="RefSeq" id="WP_149283356.1">
    <property type="nucleotide sequence ID" value="NZ_CP038437.2"/>
</dbReference>
<dbReference type="EMBL" id="CP038437">
    <property type="protein sequence ID" value="QEM80616.1"/>
    <property type="molecule type" value="Genomic_DNA"/>
</dbReference>
<dbReference type="Pfam" id="PF14255">
    <property type="entry name" value="Zn_ribbon_21"/>
    <property type="match status" value="1"/>
</dbReference>
<reference evidence="1" key="1">
    <citation type="submission" date="2021-02" db="EMBL/GenBank/DDBJ databases">
        <title>Strain Y2R2, a novel species of the genus Halomonas.</title>
        <authorList>
            <person name="Huang H."/>
        </authorList>
    </citation>
    <scope>NUCLEOTIDE SEQUENCE</scope>
    <source>
        <strain evidence="1">Y2R2</strain>
    </source>
</reference>
<dbReference type="KEGG" id="hbh:E4T21_02880"/>
<organism evidence="1 2">
    <name type="scientific">Halomonas binhaiensis</name>
    <dbReference type="NCBI Taxonomy" id="2562282"/>
    <lineage>
        <taxon>Bacteria</taxon>
        <taxon>Pseudomonadati</taxon>
        <taxon>Pseudomonadota</taxon>
        <taxon>Gammaproteobacteria</taxon>
        <taxon>Oceanospirillales</taxon>
        <taxon>Halomonadaceae</taxon>
        <taxon>Halomonas</taxon>
    </lineage>
</organism>
<gene>
    <name evidence="1" type="ORF">E4T21_02880</name>
</gene>
<proteinExistence type="predicted"/>
<dbReference type="AlphaFoldDB" id="A0A5C1NB26"/>
<evidence type="ECO:0000313" key="2">
    <source>
        <dbReference type="Proteomes" id="UP000324285"/>
    </source>
</evidence>
<protein>
    <submittedName>
        <fullName evidence="1">CPXCG motif-containing cysteine-rich protein</fullName>
    </submittedName>
</protein>
<dbReference type="Proteomes" id="UP000324285">
    <property type="component" value="Chromosome"/>
</dbReference>
<sequence>MDEHRLPTWPIACPYCDSRFDLLVDVSQGSHETWEDCPRCCAPIHLKIEIVSVSEEIGSVIVGSDNDVI</sequence>
<dbReference type="InterPro" id="IPR025990">
    <property type="entry name" value="zinc_ribbon_bacterial"/>
</dbReference>
<dbReference type="OrthoDB" id="9814566at2"/>
<evidence type="ECO:0000313" key="1">
    <source>
        <dbReference type="EMBL" id="QEM80616.1"/>
    </source>
</evidence>